<comment type="similarity">
    <text evidence="1">Belongs to the nitroreductase family.</text>
</comment>
<dbReference type="Gene3D" id="3.40.109.10">
    <property type="entry name" value="NADH Oxidase"/>
    <property type="match status" value="1"/>
</dbReference>
<keyword evidence="5" id="KW-1185">Reference proteome</keyword>
<keyword evidence="2" id="KW-0560">Oxidoreductase</keyword>
<evidence type="ECO:0000313" key="5">
    <source>
        <dbReference type="Proteomes" id="UP001596282"/>
    </source>
</evidence>
<evidence type="ECO:0000256" key="2">
    <source>
        <dbReference type="ARBA" id="ARBA00023002"/>
    </source>
</evidence>
<evidence type="ECO:0000256" key="1">
    <source>
        <dbReference type="ARBA" id="ARBA00007118"/>
    </source>
</evidence>
<dbReference type="Proteomes" id="UP001596282">
    <property type="component" value="Unassembled WGS sequence"/>
</dbReference>
<dbReference type="EMBL" id="JBHSSC010000044">
    <property type="protein sequence ID" value="MFC6182234.1"/>
    <property type="molecule type" value="Genomic_DNA"/>
</dbReference>
<evidence type="ECO:0000313" key="4">
    <source>
        <dbReference type="EMBL" id="MFC6182234.1"/>
    </source>
</evidence>
<sequence>MTTNNPIIDVMQARRSVRQYDDQTVIKRADLEKMLKTAFLAPTALNLQPIRALVIESAELRRDLATATGNTSQLMTASAVVLFVNDLENRDERKPFLPAQQTSVSTHSDIGALDAGLVAMQFMLLAKDAGYDTNPMTGFDHAAFSKILQLDSKRYQPLLLVSIGHAAQAGKLAKHKALKQLVDYR</sequence>
<dbReference type="InterPro" id="IPR029479">
    <property type="entry name" value="Nitroreductase"/>
</dbReference>
<organism evidence="4 5">
    <name type="scientific">Lactiplantibacillus daowaiensis</name>
    <dbReference type="NCBI Taxonomy" id="2559918"/>
    <lineage>
        <taxon>Bacteria</taxon>
        <taxon>Bacillati</taxon>
        <taxon>Bacillota</taxon>
        <taxon>Bacilli</taxon>
        <taxon>Lactobacillales</taxon>
        <taxon>Lactobacillaceae</taxon>
        <taxon>Lactiplantibacillus</taxon>
    </lineage>
</organism>
<comment type="caution">
    <text evidence="4">The sequence shown here is derived from an EMBL/GenBank/DDBJ whole genome shotgun (WGS) entry which is preliminary data.</text>
</comment>
<gene>
    <name evidence="4" type="ORF">ACFP5Y_13440</name>
</gene>
<name>A0ABW1S2Z2_9LACO</name>
<feature type="domain" description="Nitroreductase" evidence="3">
    <location>
        <begin position="12"/>
        <end position="165"/>
    </location>
</feature>
<dbReference type="PANTHER" id="PTHR43673:SF10">
    <property type="entry name" value="NADH DEHYDROGENASE_NAD(P)H NITROREDUCTASE XCC3605-RELATED"/>
    <property type="match status" value="1"/>
</dbReference>
<protein>
    <submittedName>
        <fullName evidence="4">Nitroreductase family protein</fullName>
    </submittedName>
</protein>
<dbReference type="Pfam" id="PF00881">
    <property type="entry name" value="Nitroreductase"/>
    <property type="match status" value="1"/>
</dbReference>
<proteinExistence type="inferred from homology"/>
<dbReference type="InterPro" id="IPR000415">
    <property type="entry name" value="Nitroreductase-like"/>
</dbReference>
<dbReference type="PANTHER" id="PTHR43673">
    <property type="entry name" value="NAD(P)H NITROREDUCTASE YDGI-RELATED"/>
    <property type="match status" value="1"/>
</dbReference>
<dbReference type="RefSeq" id="WP_137627481.1">
    <property type="nucleotide sequence ID" value="NZ_BJDJ01000002.1"/>
</dbReference>
<accession>A0ABW1S2Z2</accession>
<evidence type="ECO:0000259" key="3">
    <source>
        <dbReference type="Pfam" id="PF00881"/>
    </source>
</evidence>
<reference evidence="5" key="1">
    <citation type="journal article" date="2019" name="Int. J. Syst. Evol. Microbiol.">
        <title>The Global Catalogue of Microorganisms (GCM) 10K type strain sequencing project: providing services to taxonomists for standard genome sequencing and annotation.</title>
        <authorList>
            <consortium name="The Broad Institute Genomics Platform"/>
            <consortium name="The Broad Institute Genome Sequencing Center for Infectious Disease"/>
            <person name="Wu L."/>
            <person name="Ma J."/>
        </authorList>
    </citation>
    <scope>NUCLEOTIDE SEQUENCE [LARGE SCALE GENOMIC DNA]</scope>
    <source>
        <strain evidence="5">CCM 8933</strain>
    </source>
</reference>
<dbReference type="SUPFAM" id="SSF55469">
    <property type="entry name" value="FMN-dependent nitroreductase-like"/>
    <property type="match status" value="1"/>
</dbReference>